<accession>A0A841BV78</accession>
<dbReference type="Proteomes" id="UP000587527">
    <property type="component" value="Unassembled WGS sequence"/>
</dbReference>
<dbReference type="RefSeq" id="WP_184839352.1">
    <property type="nucleotide sequence ID" value="NZ_JACHMN010000002.1"/>
</dbReference>
<gene>
    <name evidence="2" type="ORF">F4553_004737</name>
</gene>
<dbReference type="PROSITE" id="PS51257">
    <property type="entry name" value="PROKAR_LIPOPROTEIN"/>
    <property type="match status" value="1"/>
</dbReference>
<proteinExistence type="predicted"/>
<keyword evidence="3" id="KW-1185">Reference proteome</keyword>
<dbReference type="AlphaFoldDB" id="A0A841BV78"/>
<dbReference type="EMBL" id="JACHMN010000002">
    <property type="protein sequence ID" value="MBB5871358.1"/>
    <property type="molecule type" value="Genomic_DNA"/>
</dbReference>
<keyword evidence="1" id="KW-0732">Signal</keyword>
<sequence length="114" mass="11659">MIGHRLARTFSALMLALGLAGSVVLAGCSGEGATATCDGTTSCTVTFERKADPTTINILGLTISLQSATENSITLKVGDQEITLDKGASTSIAGLTVSVDEITDTQVIVKATRN</sequence>
<protein>
    <recommendedName>
        <fullName evidence="4">DUF3060 domain-containing protein</fullName>
    </recommendedName>
</protein>
<reference evidence="2 3" key="1">
    <citation type="submission" date="2020-08" db="EMBL/GenBank/DDBJ databases">
        <title>Sequencing the genomes of 1000 actinobacteria strains.</title>
        <authorList>
            <person name="Klenk H.-P."/>
        </authorList>
    </citation>
    <scope>NUCLEOTIDE SEQUENCE [LARGE SCALE GENOMIC DNA]</scope>
    <source>
        <strain evidence="2 3">DSM 45362</strain>
    </source>
</reference>
<evidence type="ECO:0008006" key="4">
    <source>
        <dbReference type="Google" id="ProtNLM"/>
    </source>
</evidence>
<name>A0A841BV78_9ACTN</name>
<evidence type="ECO:0000256" key="1">
    <source>
        <dbReference type="SAM" id="SignalP"/>
    </source>
</evidence>
<feature type="signal peptide" evidence="1">
    <location>
        <begin position="1"/>
        <end position="26"/>
    </location>
</feature>
<feature type="chain" id="PRO_5032340737" description="DUF3060 domain-containing protein" evidence="1">
    <location>
        <begin position="27"/>
        <end position="114"/>
    </location>
</feature>
<comment type="caution">
    <text evidence="2">The sequence shown here is derived from an EMBL/GenBank/DDBJ whole genome shotgun (WGS) entry which is preliminary data.</text>
</comment>
<organism evidence="2 3">
    <name type="scientific">Allocatelliglobosispora scoriae</name>
    <dbReference type="NCBI Taxonomy" id="643052"/>
    <lineage>
        <taxon>Bacteria</taxon>
        <taxon>Bacillati</taxon>
        <taxon>Actinomycetota</taxon>
        <taxon>Actinomycetes</taxon>
        <taxon>Micromonosporales</taxon>
        <taxon>Micromonosporaceae</taxon>
        <taxon>Allocatelliglobosispora</taxon>
    </lineage>
</organism>
<evidence type="ECO:0000313" key="2">
    <source>
        <dbReference type="EMBL" id="MBB5871358.1"/>
    </source>
</evidence>
<evidence type="ECO:0000313" key="3">
    <source>
        <dbReference type="Proteomes" id="UP000587527"/>
    </source>
</evidence>